<evidence type="ECO:0000313" key="2">
    <source>
        <dbReference type="Proteomes" id="UP001515480"/>
    </source>
</evidence>
<comment type="caution">
    <text evidence="1">The sequence shown here is derived from an EMBL/GenBank/DDBJ whole genome shotgun (WGS) entry which is preliminary data.</text>
</comment>
<name>A0AB34J1Q1_PRYPA</name>
<dbReference type="EMBL" id="JBGBPQ010000014">
    <property type="protein sequence ID" value="KAL1511081.1"/>
    <property type="molecule type" value="Genomic_DNA"/>
</dbReference>
<proteinExistence type="predicted"/>
<protein>
    <submittedName>
        <fullName evidence="1">Uncharacterized protein</fullName>
    </submittedName>
</protein>
<dbReference type="AlphaFoldDB" id="A0AB34J1Q1"/>
<evidence type="ECO:0000313" key="1">
    <source>
        <dbReference type="EMBL" id="KAL1511081.1"/>
    </source>
</evidence>
<gene>
    <name evidence="1" type="ORF">AB1Y20_005904</name>
</gene>
<dbReference type="Proteomes" id="UP001515480">
    <property type="component" value="Unassembled WGS sequence"/>
</dbReference>
<sequence length="726" mass="78426">MMALALLSAPAAAATLKLAVASDASFTIEFDGTLWLSGAEVALAALSSRAGTLFPLGAPRAGSGRDALGAFDSTAVEWGERSSNRTLMRTTFRTYPSDPATIVFEQYFPSEVNLSAARLSLSAATVFPGFARNPGPADGLRCFAYHSLFPQMKSCTVADYAESHQGGAPLAIYNASDARLPAVVFSPLNQPKAAHFASAAGLFGAGVKATAHSIPAGWRQQFLLTAAYGINRAMMAWGERMLKHAGKPRPSLYLDVTHSTIGFWTDNGGYYHYSTGNASESYEEVLPRVKAYHEAEGVPFRHWQFDSWFYPKDGAVSPGGGGGAVTNWTAMPSVFPSGMAGIQKLLRMPMVMHNRQWSSQSDYIKREKFKWYTSECCAVPQDPPAFFAWFFTQQQGWGLTMYEQDWMNKEYDGVAALQTNLSLADLWLAGMASGAASSNRTVQYCMPYAHDILSGAAHAAVTNARATSDYFHAPHQWAIGGTALFYWSLGIIPFKDGFYSSTRRQVGGQTVGPETNPDREILMAVLSGAMVAPMDGIGLLNATRVLASCRADGYVLKPDRPLSPPDVCFTRQAPEDCFVYTTYSDVQGLGRVAYVFMNTPEPLTAALAMLPPSASADHAVYNWYTGTLSPLRASSSVLQPGYEGHSYAVVYPVVEGAIFLGERHKYVTASTLRFTNVSMGARRVSATVVGIQGENVTLCAASTSDWIVRCSVVAFDASGAREVDLL</sequence>
<organism evidence="1 2">
    <name type="scientific">Prymnesium parvum</name>
    <name type="common">Toxic golden alga</name>
    <dbReference type="NCBI Taxonomy" id="97485"/>
    <lineage>
        <taxon>Eukaryota</taxon>
        <taxon>Haptista</taxon>
        <taxon>Haptophyta</taxon>
        <taxon>Prymnesiophyceae</taxon>
        <taxon>Prymnesiales</taxon>
        <taxon>Prymnesiaceae</taxon>
        <taxon>Prymnesium</taxon>
    </lineage>
</organism>
<accession>A0AB34J1Q1</accession>
<keyword evidence="2" id="KW-1185">Reference proteome</keyword>
<reference evidence="1 2" key="1">
    <citation type="journal article" date="2024" name="Science">
        <title>Giant polyketide synthase enzymes in the biosynthesis of giant marine polyether toxins.</title>
        <authorList>
            <person name="Fallon T.R."/>
            <person name="Shende V.V."/>
            <person name="Wierzbicki I.H."/>
            <person name="Pendleton A.L."/>
            <person name="Watervoot N.F."/>
            <person name="Auber R.P."/>
            <person name="Gonzalez D.J."/>
            <person name="Wisecaver J.H."/>
            <person name="Moore B.S."/>
        </authorList>
    </citation>
    <scope>NUCLEOTIDE SEQUENCE [LARGE SCALE GENOMIC DNA]</scope>
    <source>
        <strain evidence="1 2">12B1</strain>
    </source>
</reference>